<gene>
    <name evidence="2" type="ORF">Solumvirus1_55</name>
</gene>
<name>A0A3G5AG62_9VIRU</name>
<feature type="compositionally biased region" description="Basic and acidic residues" evidence="1">
    <location>
        <begin position="155"/>
        <end position="232"/>
    </location>
</feature>
<organism evidence="2">
    <name type="scientific">Solumvirus sp</name>
    <dbReference type="NCBI Taxonomy" id="2487773"/>
    <lineage>
        <taxon>Viruses</taxon>
        <taxon>Pithoviruses</taxon>
    </lineage>
</organism>
<dbReference type="EMBL" id="MK072498">
    <property type="protein sequence ID" value="AYV86180.1"/>
    <property type="molecule type" value="Genomic_DNA"/>
</dbReference>
<feature type="region of interest" description="Disordered" evidence="1">
    <location>
        <begin position="150"/>
        <end position="234"/>
    </location>
</feature>
<protein>
    <submittedName>
        <fullName evidence="2">Uncharacterized protein</fullName>
    </submittedName>
</protein>
<feature type="region of interest" description="Disordered" evidence="1">
    <location>
        <begin position="284"/>
        <end position="314"/>
    </location>
</feature>
<reference evidence="2" key="1">
    <citation type="submission" date="2018-10" db="EMBL/GenBank/DDBJ databases">
        <title>Hidden diversity of soil giant viruses.</title>
        <authorList>
            <person name="Schulz F."/>
            <person name="Alteio L."/>
            <person name="Goudeau D."/>
            <person name="Ryan E.M."/>
            <person name="Malmstrom R.R."/>
            <person name="Blanchard J."/>
            <person name="Woyke T."/>
        </authorList>
    </citation>
    <scope>NUCLEOTIDE SEQUENCE</scope>
    <source>
        <strain evidence="2">SMV1</strain>
    </source>
</reference>
<evidence type="ECO:0000313" key="2">
    <source>
        <dbReference type="EMBL" id="AYV86180.1"/>
    </source>
</evidence>
<sequence>MSESSNNSENVGVTASTTNISKASNLTQSDTKEILETSNVKKSKKVLTLLERLMMVTTKTEELGNNFGYDERYIKINEKSALFAKLLFDANNAHKFCLSCGASGTVTKEDLDKMNEYISYKKKYLTMQRASLDSIIAKYDQLKTHHVSHIINGFEHPKKSSDTKDEKKDDKKSDKPIEKNDKKDDKPIDRNDKKDDKIVEKSTDKLINKKDEKNDKPIDKKEDIKNDKKDDSIPTDFTSVLLTRKPAEFPKDKISIVNTVKDELDKNGSANTIVPARISLFESQTGSTNNVSQTGSTNNVSQTEQTKTATIVNL</sequence>
<evidence type="ECO:0000256" key="1">
    <source>
        <dbReference type="SAM" id="MobiDB-lite"/>
    </source>
</evidence>
<accession>A0A3G5AG62</accession>
<proteinExistence type="predicted"/>